<evidence type="ECO:0000256" key="1">
    <source>
        <dbReference type="ARBA" id="ARBA00009437"/>
    </source>
</evidence>
<dbReference type="STRING" id="321267.SHM7688_01816"/>
<evidence type="ECO:0000259" key="5">
    <source>
        <dbReference type="PROSITE" id="PS50931"/>
    </source>
</evidence>
<dbReference type="Pfam" id="PF00126">
    <property type="entry name" value="HTH_1"/>
    <property type="match status" value="1"/>
</dbReference>
<comment type="similarity">
    <text evidence="1">Belongs to the LysR transcriptional regulatory family.</text>
</comment>
<dbReference type="GO" id="GO:0003677">
    <property type="term" value="F:DNA binding"/>
    <property type="evidence" value="ECO:0007669"/>
    <property type="project" value="UniProtKB-KW"/>
</dbReference>
<dbReference type="SUPFAM" id="SSF53850">
    <property type="entry name" value="Periplasmic binding protein-like II"/>
    <property type="match status" value="1"/>
</dbReference>
<evidence type="ECO:0000256" key="3">
    <source>
        <dbReference type="ARBA" id="ARBA00023125"/>
    </source>
</evidence>
<dbReference type="InterPro" id="IPR005119">
    <property type="entry name" value="LysR_subst-bd"/>
</dbReference>
<keyword evidence="2" id="KW-0805">Transcription regulation</keyword>
<dbReference type="Pfam" id="PF03466">
    <property type="entry name" value="LysR_substrate"/>
    <property type="match status" value="1"/>
</dbReference>
<dbReference type="RefSeq" id="WP_058239583.1">
    <property type="nucleotide sequence ID" value="NZ_CYPW01000017.1"/>
</dbReference>
<sequence>MNLTKLRYVVAVDRQGAISGAARLLNVTQSAVTKAVADVEQELGAALFARHARGVSATAEGRQFIDRAARILADVDQLVADVDQGRKTREQVLRIGVSPSSLEGLMSRAIWALVGDHPDVRVHLRGASFEAGLQLFRQGDLDALLGPARPLMAEAGVQCEALPPLQALFFVRRGHPLAGKRVSAADVAALPLIVPETSGPYAEPIQHLMEQGEGDPLRRLHIMQSFTMAAGVIERSEAVGFVVDSYAKSRHFRSRFEVLDFPLQEPLPMAVAYRTGGQRGRALGWFLQAVRDFPPTTGVEMP</sequence>
<proteinExistence type="inferred from homology"/>
<dbReference type="Proteomes" id="UP000054823">
    <property type="component" value="Unassembled WGS sequence"/>
</dbReference>
<name>A0A0P1EPQ5_9RHOB</name>
<dbReference type="PRINTS" id="PR00039">
    <property type="entry name" value="HTHLYSR"/>
</dbReference>
<gene>
    <name evidence="6" type="primary">benM_1</name>
    <name evidence="6" type="ORF">SHM7688_01816</name>
</gene>
<dbReference type="EMBL" id="CYPW01000017">
    <property type="protein sequence ID" value="CUH52370.1"/>
    <property type="molecule type" value="Genomic_DNA"/>
</dbReference>
<dbReference type="InterPro" id="IPR000847">
    <property type="entry name" value="LysR_HTH_N"/>
</dbReference>
<keyword evidence="3" id="KW-0238">DNA-binding</keyword>
<evidence type="ECO:0000313" key="7">
    <source>
        <dbReference type="Proteomes" id="UP000054823"/>
    </source>
</evidence>
<accession>A0A0P1EPQ5</accession>
<dbReference type="SUPFAM" id="SSF46785">
    <property type="entry name" value="Winged helix' DNA-binding domain"/>
    <property type="match status" value="1"/>
</dbReference>
<dbReference type="InterPro" id="IPR050950">
    <property type="entry name" value="HTH-type_LysR_regulators"/>
</dbReference>
<feature type="domain" description="HTH lysR-type" evidence="5">
    <location>
        <begin position="1"/>
        <end position="58"/>
    </location>
</feature>
<evidence type="ECO:0000256" key="2">
    <source>
        <dbReference type="ARBA" id="ARBA00023015"/>
    </source>
</evidence>
<dbReference type="GO" id="GO:0003700">
    <property type="term" value="F:DNA-binding transcription factor activity"/>
    <property type="evidence" value="ECO:0007669"/>
    <property type="project" value="InterPro"/>
</dbReference>
<keyword evidence="4" id="KW-0804">Transcription</keyword>
<protein>
    <submittedName>
        <fullName evidence="6">Ben and cat operon transcriptional regulator</fullName>
    </submittedName>
</protein>
<dbReference type="FunFam" id="1.10.10.10:FF:000001">
    <property type="entry name" value="LysR family transcriptional regulator"/>
    <property type="match status" value="1"/>
</dbReference>
<keyword evidence="7" id="KW-1185">Reference proteome</keyword>
<dbReference type="PROSITE" id="PS50931">
    <property type="entry name" value="HTH_LYSR"/>
    <property type="match status" value="1"/>
</dbReference>
<dbReference type="Gene3D" id="3.40.190.10">
    <property type="entry name" value="Periplasmic binding protein-like II"/>
    <property type="match status" value="2"/>
</dbReference>
<dbReference type="GO" id="GO:0005829">
    <property type="term" value="C:cytosol"/>
    <property type="evidence" value="ECO:0007669"/>
    <property type="project" value="TreeGrafter"/>
</dbReference>
<dbReference type="Gene3D" id="1.10.10.10">
    <property type="entry name" value="Winged helix-like DNA-binding domain superfamily/Winged helix DNA-binding domain"/>
    <property type="match status" value="1"/>
</dbReference>
<dbReference type="PANTHER" id="PTHR30419">
    <property type="entry name" value="HTH-TYPE TRANSCRIPTIONAL REGULATOR YBHD"/>
    <property type="match status" value="1"/>
</dbReference>
<dbReference type="InterPro" id="IPR036388">
    <property type="entry name" value="WH-like_DNA-bd_sf"/>
</dbReference>
<reference evidence="6 7" key="1">
    <citation type="submission" date="2015-09" db="EMBL/GenBank/DDBJ databases">
        <authorList>
            <consortium name="Swine Surveillance"/>
        </authorList>
    </citation>
    <scope>NUCLEOTIDE SEQUENCE [LARGE SCALE GENOMIC DNA]</scope>
    <source>
        <strain evidence="6 7">CECT 7688</strain>
    </source>
</reference>
<dbReference type="PANTHER" id="PTHR30419:SF30">
    <property type="entry name" value="LYSR FAMILY TRANSCRIPTIONAL REGULATOR"/>
    <property type="match status" value="1"/>
</dbReference>
<evidence type="ECO:0000256" key="4">
    <source>
        <dbReference type="ARBA" id="ARBA00023163"/>
    </source>
</evidence>
<organism evidence="6 7">
    <name type="scientific">Shimia marina</name>
    <dbReference type="NCBI Taxonomy" id="321267"/>
    <lineage>
        <taxon>Bacteria</taxon>
        <taxon>Pseudomonadati</taxon>
        <taxon>Pseudomonadota</taxon>
        <taxon>Alphaproteobacteria</taxon>
        <taxon>Rhodobacterales</taxon>
        <taxon>Roseobacteraceae</taxon>
    </lineage>
</organism>
<evidence type="ECO:0000313" key="6">
    <source>
        <dbReference type="EMBL" id="CUH52370.1"/>
    </source>
</evidence>
<dbReference type="AlphaFoldDB" id="A0A0P1EPQ5"/>
<dbReference type="InterPro" id="IPR036390">
    <property type="entry name" value="WH_DNA-bd_sf"/>
</dbReference>